<dbReference type="Proteomes" id="UP000278886">
    <property type="component" value="Chromosome"/>
</dbReference>
<dbReference type="PANTHER" id="PTHR46190">
    <property type="entry name" value="SI:CH211-201H21.5-RELATED"/>
    <property type="match status" value="1"/>
</dbReference>
<evidence type="ECO:0000313" key="2">
    <source>
        <dbReference type="EMBL" id="AYF98298.1"/>
    </source>
</evidence>
<dbReference type="EMBL" id="CP032630">
    <property type="protein sequence ID" value="AYF98298.1"/>
    <property type="molecule type" value="Genomic_DNA"/>
</dbReference>
<dbReference type="Gene3D" id="3.90.245.10">
    <property type="entry name" value="Ribonucleoside hydrolase-like"/>
    <property type="match status" value="1"/>
</dbReference>
<evidence type="ECO:0000259" key="1">
    <source>
        <dbReference type="Pfam" id="PF01156"/>
    </source>
</evidence>
<evidence type="ECO:0000313" key="3">
    <source>
        <dbReference type="Proteomes" id="UP000278886"/>
    </source>
</evidence>
<dbReference type="SUPFAM" id="SSF53590">
    <property type="entry name" value="Nucleoside hydrolase"/>
    <property type="match status" value="1"/>
</dbReference>
<keyword evidence="2" id="KW-0378">Hydrolase</keyword>
<feature type="domain" description="Inosine/uridine-preferring nucleoside hydrolase" evidence="1">
    <location>
        <begin position="5"/>
        <end position="302"/>
    </location>
</feature>
<dbReference type="Pfam" id="PF01156">
    <property type="entry name" value="IU_nuc_hydro"/>
    <property type="match status" value="1"/>
</dbReference>
<name>A0A387B952_9MICO</name>
<dbReference type="InterPro" id="IPR001910">
    <property type="entry name" value="Inosine/uridine_hydrolase_dom"/>
</dbReference>
<dbReference type="InterPro" id="IPR036452">
    <property type="entry name" value="Ribo_hydro-like"/>
</dbReference>
<dbReference type="KEGG" id="lyd:D7I47_08540"/>
<dbReference type="InterPro" id="IPR052775">
    <property type="entry name" value="IUN_hydrolase"/>
</dbReference>
<dbReference type="AlphaFoldDB" id="A0A387B952"/>
<organism evidence="2 3">
    <name type="scientific">Protaetiibacter intestinalis</name>
    <dbReference type="NCBI Taxonomy" id="2419774"/>
    <lineage>
        <taxon>Bacteria</taxon>
        <taxon>Bacillati</taxon>
        <taxon>Actinomycetota</taxon>
        <taxon>Actinomycetes</taxon>
        <taxon>Micrococcales</taxon>
        <taxon>Microbacteriaceae</taxon>
        <taxon>Protaetiibacter</taxon>
    </lineage>
</organism>
<keyword evidence="3" id="KW-1185">Reference proteome</keyword>
<dbReference type="GO" id="GO:0016799">
    <property type="term" value="F:hydrolase activity, hydrolyzing N-glycosyl compounds"/>
    <property type="evidence" value="ECO:0007669"/>
    <property type="project" value="InterPro"/>
</dbReference>
<dbReference type="PANTHER" id="PTHR46190:SF1">
    <property type="entry name" value="SI:CH211-201H21.5"/>
    <property type="match status" value="1"/>
</dbReference>
<proteinExistence type="predicted"/>
<dbReference type="RefSeq" id="WP_120762645.1">
    <property type="nucleotide sequence ID" value="NZ_CP032630.1"/>
</dbReference>
<gene>
    <name evidence="2" type="ORF">D7I47_08540</name>
</gene>
<sequence>MSIPLVIDTDTAQDDCVALLVGLLDPDAELRAITMVAGNVGFAQQVRNAHLTLAMAGRLGEVPIHLGCRRPLVREWVSAENVHGDGSGGLRLADADDVEVSDEHAVDALIRLAAEAPGELRIVCIGPLTNIATALVKDPDFVRNVGSLWIMGGSNNGRGNITAAAEYNFYVDPEAAKAVFAAGFDITVVPWDPLTLRDAVFSRERLAELATIGTPLARFFTRIVGTTLAFDESVGIPGSTHPDSLTAAVLLHPELVLASAPYAVDVETGSELTRGYSAMSWGVHGLEPNARVIERIDPEAFFAYIGGLLRSEVQPSRAVDGI</sequence>
<reference evidence="3" key="1">
    <citation type="submission" date="2018-09" db="EMBL/GenBank/DDBJ databases">
        <title>Genome sequencing of strain 2DFWR-13.</title>
        <authorList>
            <person name="Heo J."/>
            <person name="Kim S.-J."/>
            <person name="Kwon S.-W."/>
        </authorList>
    </citation>
    <scope>NUCLEOTIDE SEQUENCE [LARGE SCALE GENOMIC DNA]</scope>
    <source>
        <strain evidence="3">2DFWR-13</strain>
    </source>
</reference>
<accession>A0A387B952</accession>
<protein>
    <submittedName>
        <fullName evidence="2">Nucleoside hydrolase</fullName>
    </submittedName>
</protein>
<dbReference type="OrthoDB" id="9797882at2"/>